<protein>
    <submittedName>
        <fullName evidence="1">Uncharacterized protein</fullName>
    </submittedName>
</protein>
<keyword evidence="2" id="KW-1185">Reference proteome</keyword>
<dbReference type="Proteomes" id="UP001277972">
    <property type="component" value="Unassembled WGS sequence"/>
</dbReference>
<organism evidence="1 2">
    <name type="scientific">Gracilibacillus pellucidus</name>
    <dbReference type="NCBI Taxonomy" id="3095368"/>
    <lineage>
        <taxon>Bacteria</taxon>
        <taxon>Bacillati</taxon>
        <taxon>Bacillota</taxon>
        <taxon>Bacilli</taxon>
        <taxon>Bacillales</taxon>
        <taxon>Bacillaceae</taxon>
        <taxon>Gracilibacillus</taxon>
    </lineage>
</organism>
<comment type="caution">
    <text evidence="1">The sequence shown here is derived from an EMBL/GenBank/DDBJ whole genome shotgun (WGS) entry which is preliminary data.</text>
</comment>
<proteinExistence type="predicted"/>
<evidence type="ECO:0000313" key="1">
    <source>
        <dbReference type="EMBL" id="MDX8047292.1"/>
    </source>
</evidence>
<evidence type="ECO:0000313" key="2">
    <source>
        <dbReference type="Proteomes" id="UP001277972"/>
    </source>
</evidence>
<reference evidence="1" key="1">
    <citation type="submission" date="2023-11" db="EMBL/GenBank/DDBJ databases">
        <title>Gracilibacillus pellucida a moderately halophilic bacterium isolated from saline soil in Xinjiang province.</title>
        <authorList>
            <person name="Zhang Z."/>
            <person name="Tan F."/>
            <person name="Wang Y."/>
            <person name="Xia M."/>
        </authorList>
    </citation>
    <scope>NUCLEOTIDE SEQUENCE</scope>
    <source>
        <strain evidence="1">S3-1-1</strain>
    </source>
</reference>
<accession>A0ACC6M942</accession>
<sequence>MQELTYLQDKVQNFLQDKDEVTRDIVLATINTVNQRNLSTEALAKKVDRQIDQLLKETNKKGSWK</sequence>
<dbReference type="EMBL" id="JAWZSR010000010">
    <property type="protein sequence ID" value="MDX8047292.1"/>
    <property type="molecule type" value="Genomic_DNA"/>
</dbReference>
<gene>
    <name evidence="1" type="ORF">SH601_15080</name>
</gene>
<name>A0ACC6M942_9BACI</name>